<evidence type="ECO:0000313" key="10">
    <source>
        <dbReference type="EMBL" id="KDS50229.1"/>
    </source>
</evidence>
<keyword evidence="4 7" id="KW-1133">Transmembrane helix</keyword>
<name>A0A078RYD4_BACUN</name>
<organism evidence="10 11">
    <name type="scientific">Bacteroides uniformis str. 3978 T3 ii</name>
    <dbReference type="NCBI Taxonomy" id="1339349"/>
    <lineage>
        <taxon>Bacteria</taxon>
        <taxon>Pseudomonadati</taxon>
        <taxon>Bacteroidota</taxon>
        <taxon>Bacteroidia</taxon>
        <taxon>Bacteroidales</taxon>
        <taxon>Bacteroidaceae</taxon>
        <taxon>Bacteroides</taxon>
    </lineage>
</organism>
<dbReference type="InterPro" id="IPR003838">
    <property type="entry name" value="ABC3_permease_C"/>
</dbReference>
<feature type="domain" description="MacB-like periplasmic core" evidence="9">
    <location>
        <begin position="85"/>
        <end position="248"/>
    </location>
</feature>
<dbReference type="InterPro" id="IPR025857">
    <property type="entry name" value="MacB_PCD"/>
</dbReference>
<dbReference type="RefSeq" id="WP_035448741.1">
    <property type="nucleotide sequence ID" value="NZ_JNHN01000174.1"/>
</dbReference>
<protein>
    <submittedName>
        <fullName evidence="10">FtsX-like permease family protein</fullName>
    </submittedName>
</protein>
<feature type="transmembrane region" description="Helical" evidence="7">
    <location>
        <begin position="292"/>
        <end position="312"/>
    </location>
</feature>
<sequence>MIHSILHQIWNQRRSNGWLFAELLIVFTLMWYCVDVLYGFAHTERQPKGYDLEHVYKIRISCNPTQIVPCTSEDSLQTFWFKPMEEVLRRIRQYPAVESAATWLGTDTYTRGRVYQGYTTDSVHVVETTVRYVSPEYFDVMRIPLLQGNVSDWNSTASPLPAVVTRDLADSLFQTSARAVGREFLDYYSGGLRYRVSAVCALQKTDDYARYGPFVLTPFPGWFYEDQYLPFISLRIRPEADTDNFAARFYQDMMSQLQVAPFYLFDIQSYKDQKIERDAAEGITPYIRSARLIVIFFVFNVFIGLMGTFWFRTRHRRSEIALRMAMGSSRGRIRWQLLGEGLLLLALASIPALMICINMVMADVTFTEATDATWGRFVICVSIVWILMALMVIAGIWYPASRAMKVQPAEALHDE</sequence>
<dbReference type="Pfam" id="PF12704">
    <property type="entry name" value="MacB_PCD"/>
    <property type="match status" value="1"/>
</dbReference>
<evidence type="ECO:0000256" key="2">
    <source>
        <dbReference type="ARBA" id="ARBA00022475"/>
    </source>
</evidence>
<dbReference type="PANTHER" id="PTHR30572">
    <property type="entry name" value="MEMBRANE COMPONENT OF TRANSPORTER-RELATED"/>
    <property type="match status" value="1"/>
</dbReference>
<dbReference type="GO" id="GO:0005886">
    <property type="term" value="C:plasma membrane"/>
    <property type="evidence" value="ECO:0007669"/>
    <property type="project" value="UniProtKB-SubCell"/>
</dbReference>
<evidence type="ECO:0000256" key="3">
    <source>
        <dbReference type="ARBA" id="ARBA00022692"/>
    </source>
</evidence>
<dbReference type="PANTHER" id="PTHR30572:SF4">
    <property type="entry name" value="ABC TRANSPORTER PERMEASE YTRF"/>
    <property type="match status" value="1"/>
</dbReference>
<dbReference type="EMBL" id="JNHN01000174">
    <property type="protein sequence ID" value="KDS50229.1"/>
    <property type="molecule type" value="Genomic_DNA"/>
</dbReference>
<dbReference type="GO" id="GO:0022857">
    <property type="term" value="F:transmembrane transporter activity"/>
    <property type="evidence" value="ECO:0007669"/>
    <property type="project" value="TreeGrafter"/>
</dbReference>
<dbReference type="PATRIC" id="fig|1339349.3.peg.2331"/>
<accession>A0A078RYD4</accession>
<dbReference type="AlphaFoldDB" id="A0A078RYD4"/>
<proteinExistence type="inferred from homology"/>
<evidence type="ECO:0000256" key="4">
    <source>
        <dbReference type="ARBA" id="ARBA00022989"/>
    </source>
</evidence>
<dbReference type="Proteomes" id="UP000028013">
    <property type="component" value="Unassembled WGS sequence"/>
</dbReference>
<feature type="transmembrane region" description="Helical" evidence="7">
    <location>
        <begin position="20"/>
        <end position="41"/>
    </location>
</feature>
<evidence type="ECO:0000256" key="6">
    <source>
        <dbReference type="ARBA" id="ARBA00038076"/>
    </source>
</evidence>
<dbReference type="InterPro" id="IPR050250">
    <property type="entry name" value="Macrolide_Exporter_MacB"/>
</dbReference>
<dbReference type="Pfam" id="PF02687">
    <property type="entry name" value="FtsX"/>
    <property type="match status" value="1"/>
</dbReference>
<reference evidence="10 11" key="1">
    <citation type="submission" date="2014-04" db="EMBL/GenBank/DDBJ databases">
        <authorList>
            <person name="Sears C."/>
            <person name="Carroll K."/>
            <person name="Sack B.R."/>
            <person name="Qadri F."/>
            <person name="Myers L.L."/>
            <person name="Chung G.-T."/>
            <person name="Escheverria P."/>
            <person name="Fraser C.M."/>
            <person name="Sadzewicz L."/>
            <person name="Shefchek K.A."/>
            <person name="Tallon L."/>
            <person name="Das S.P."/>
            <person name="Daugherty S."/>
            <person name="Mongodin E.F."/>
        </authorList>
    </citation>
    <scope>NUCLEOTIDE SEQUENCE [LARGE SCALE GENOMIC DNA]</scope>
    <source>
        <strain evidence="10 11">3978 T3 ii</strain>
    </source>
</reference>
<keyword evidence="2" id="KW-1003">Cell membrane</keyword>
<feature type="transmembrane region" description="Helical" evidence="7">
    <location>
        <begin position="333"/>
        <end position="362"/>
    </location>
</feature>
<comment type="caution">
    <text evidence="10">The sequence shown here is derived from an EMBL/GenBank/DDBJ whole genome shotgun (WGS) entry which is preliminary data.</text>
</comment>
<evidence type="ECO:0000259" key="9">
    <source>
        <dbReference type="Pfam" id="PF12704"/>
    </source>
</evidence>
<keyword evidence="5 7" id="KW-0472">Membrane</keyword>
<feature type="transmembrane region" description="Helical" evidence="7">
    <location>
        <begin position="374"/>
        <end position="398"/>
    </location>
</feature>
<evidence type="ECO:0000259" key="8">
    <source>
        <dbReference type="Pfam" id="PF02687"/>
    </source>
</evidence>
<keyword evidence="3 7" id="KW-0812">Transmembrane</keyword>
<evidence type="ECO:0000313" key="11">
    <source>
        <dbReference type="Proteomes" id="UP000028013"/>
    </source>
</evidence>
<evidence type="ECO:0000256" key="5">
    <source>
        <dbReference type="ARBA" id="ARBA00023136"/>
    </source>
</evidence>
<feature type="domain" description="ABC3 transporter permease C-terminal" evidence="8">
    <location>
        <begin position="292"/>
        <end position="408"/>
    </location>
</feature>
<comment type="similarity">
    <text evidence="6">Belongs to the ABC-4 integral membrane protein family.</text>
</comment>
<comment type="subcellular location">
    <subcellularLocation>
        <location evidence="1">Cell membrane</location>
        <topology evidence="1">Multi-pass membrane protein</topology>
    </subcellularLocation>
</comment>
<gene>
    <name evidence="10" type="ORF">M094_1154</name>
</gene>
<evidence type="ECO:0000256" key="7">
    <source>
        <dbReference type="SAM" id="Phobius"/>
    </source>
</evidence>
<evidence type="ECO:0000256" key="1">
    <source>
        <dbReference type="ARBA" id="ARBA00004651"/>
    </source>
</evidence>